<keyword evidence="8" id="KW-1185">Reference proteome</keyword>
<comment type="similarity">
    <text evidence="1">Belongs to the arginase family. Agmatinase subfamily.</text>
</comment>
<dbReference type="OrthoDB" id="9788689at2"/>
<keyword evidence="4" id="KW-0464">Manganese</keyword>
<organism evidence="7 8">
    <name type="scientific">Bosea vaviloviae</name>
    <dbReference type="NCBI Taxonomy" id="1526658"/>
    <lineage>
        <taxon>Bacteria</taxon>
        <taxon>Pseudomonadati</taxon>
        <taxon>Pseudomonadota</taxon>
        <taxon>Alphaproteobacteria</taxon>
        <taxon>Hyphomicrobiales</taxon>
        <taxon>Boseaceae</taxon>
        <taxon>Bosea</taxon>
    </lineage>
</organism>
<dbReference type="EMBL" id="LGSZ01000031">
    <property type="protein sequence ID" value="KPH81257.1"/>
    <property type="molecule type" value="Genomic_DNA"/>
</dbReference>
<dbReference type="InterPro" id="IPR023696">
    <property type="entry name" value="Ureohydrolase_dom_sf"/>
</dbReference>
<name>A0A0N0MBR4_9HYPH</name>
<feature type="binding site" evidence="4">
    <location>
        <position position="242"/>
    </location>
    <ligand>
        <name>Mn(2+)</name>
        <dbReference type="ChEBI" id="CHEBI:29035"/>
        <label>1</label>
    </ligand>
</feature>
<reference evidence="7 8" key="1">
    <citation type="submission" date="2015-07" db="EMBL/GenBank/DDBJ databases">
        <title>Whole genome sequencing of Bosea vaviloviae isolated from cave pool.</title>
        <authorList>
            <person name="Tan N.E.H."/>
            <person name="Lee Y.P."/>
            <person name="Gan H.M."/>
            <person name="Barton H."/>
            <person name="Savka M.A."/>
        </authorList>
    </citation>
    <scope>NUCLEOTIDE SEQUENCE [LARGE SCALE GENOMIC DNA]</scope>
    <source>
        <strain evidence="7 8">SD260</strain>
    </source>
</reference>
<accession>A0A0N0MBR4</accession>
<evidence type="ECO:0000256" key="3">
    <source>
        <dbReference type="ARBA" id="ARBA00022801"/>
    </source>
</evidence>
<dbReference type="AlphaFoldDB" id="A0A0N0MBR4"/>
<dbReference type="RefSeq" id="WP_054208808.1">
    <property type="nucleotide sequence ID" value="NZ_LGSZ01000031.1"/>
</dbReference>
<proteinExistence type="inferred from homology"/>
<keyword evidence="3 5" id="KW-0378">Hydrolase</keyword>
<dbReference type="Gene3D" id="3.40.800.10">
    <property type="entry name" value="Ureohydrolase domain"/>
    <property type="match status" value="1"/>
</dbReference>
<dbReference type="GO" id="GO:0033389">
    <property type="term" value="P:putrescine biosynthetic process from arginine, via agmatine"/>
    <property type="evidence" value="ECO:0007669"/>
    <property type="project" value="TreeGrafter"/>
</dbReference>
<dbReference type="NCBIfam" id="TIGR01230">
    <property type="entry name" value="agmatinase"/>
    <property type="match status" value="1"/>
</dbReference>
<feature type="binding site" evidence="4">
    <location>
        <position position="162"/>
    </location>
    <ligand>
        <name>Mn(2+)</name>
        <dbReference type="ChEBI" id="CHEBI:29035"/>
        <label>1</label>
    </ligand>
</feature>
<dbReference type="PANTHER" id="PTHR11358">
    <property type="entry name" value="ARGINASE/AGMATINASE"/>
    <property type="match status" value="1"/>
</dbReference>
<evidence type="ECO:0000256" key="2">
    <source>
        <dbReference type="ARBA" id="ARBA00022723"/>
    </source>
</evidence>
<evidence type="ECO:0000313" key="8">
    <source>
        <dbReference type="Proteomes" id="UP000037822"/>
    </source>
</evidence>
<dbReference type="GO" id="GO:0046872">
    <property type="term" value="F:metal ion binding"/>
    <property type="evidence" value="ECO:0007669"/>
    <property type="project" value="UniProtKB-KW"/>
</dbReference>
<dbReference type="EC" id="3.5.3.11" evidence="7"/>
<feature type="binding site" evidence="4">
    <location>
        <position position="244"/>
    </location>
    <ligand>
        <name>Mn(2+)</name>
        <dbReference type="ChEBI" id="CHEBI:29035"/>
        <label>1</label>
    </ligand>
</feature>
<dbReference type="PROSITE" id="PS51409">
    <property type="entry name" value="ARGINASE_2"/>
    <property type="match status" value="1"/>
</dbReference>
<sequence length="318" mass="33757">MTEPADTPPIDHAFTGDRRGPAQDPTYAGALSFMRRRYSKDVSGCDLVIWGVPFDLAVSNRPGTRFGPQALRRASAIFDGDAQYPSRIDPFERLSAVDYGDCLLPRGDLQGCARAIEHEAAGILASGAHLVTLGGDHFITLPLLRAHVALHGRLALVQFDAHQDTWDDGVGAISHGSFVLEAVREGLIDTERSIQIGLRTVAPRDCGIEVLDAYGAHELGVAGTVARIRERVGAGPAYLTFDIDALDPAFAPGTGTPVAGGLSSAQALGMVWGVRDLDFRGMDIVEVSPPYDHADATAIAGSAIVQHYIQGLALRKAA</sequence>
<dbReference type="Proteomes" id="UP000037822">
    <property type="component" value="Unassembled WGS sequence"/>
</dbReference>
<dbReference type="Pfam" id="PF00491">
    <property type="entry name" value="Arginase"/>
    <property type="match status" value="1"/>
</dbReference>
<gene>
    <name evidence="7" type="ORF">AE618_09540</name>
</gene>
<dbReference type="CDD" id="cd11592">
    <property type="entry name" value="Agmatinase_PAH"/>
    <property type="match status" value="1"/>
</dbReference>
<feature type="binding site" evidence="4">
    <location>
        <position position="160"/>
    </location>
    <ligand>
        <name>Mn(2+)</name>
        <dbReference type="ChEBI" id="CHEBI:29035"/>
        <label>1</label>
    </ligand>
</feature>
<dbReference type="NCBIfam" id="NF002564">
    <property type="entry name" value="PRK02190.1"/>
    <property type="match status" value="1"/>
</dbReference>
<evidence type="ECO:0000256" key="5">
    <source>
        <dbReference type="RuleBase" id="RU003684"/>
    </source>
</evidence>
<dbReference type="PANTHER" id="PTHR11358:SF26">
    <property type="entry name" value="GUANIDINO ACID HYDROLASE, MITOCHONDRIAL"/>
    <property type="match status" value="1"/>
</dbReference>
<evidence type="ECO:0000256" key="4">
    <source>
        <dbReference type="PIRSR" id="PIRSR036979-1"/>
    </source>
</evidence>
<dbReference type="InterPro" id="IPR020855">
    <property type="entry name" value="Ureohydrolase_Mn_BS"/>
</dbReference>
<comment type="caution">
    <text evidence="7">The sequence shown here is derived from an EMBL/GenBank/DDBJ whole genome shotgun (WGS) entry which is preliminary data.</text>
</comment>
<keyword evidence="2 4" id="KW-0479">Metal-binding</keyword>
<feature type="binding site" evidence="4">
    <location>
        <position position="137"/>
    </location>
    <ligand>
        <name>Mn(2+)</name>
        <dbReference type="ChEBI" id="CHEBI:29035"/>
        <label>1</label>
    </ligand>
</feature>
<dbReference type="GO" id="GO:0008783">
    <property type="term" value="F:agmatinase activity"/>
    <property type="evidence" value="ECO:0007669"/>
    <property type="project" value="UniProtKB-EC"/>
</dbReference>
<dbReference type="InterPro" id="IPR006035">
    <property type="entry name" value="Ureohydrolase"/>
</dbReference>
<feature type="binding site" evidence="4">
    <location>
        <position position="164"/>
    </location>
    <ligand>
        <name>Mn(2+)</name>
        <dbReference type="ChEBI" id="CHEBI:29035"/>
        <label>1</label>
    </ligand>
</feature>
<evidence type="ECO:0000256" key="6">
    <source>
        <dbReference type="SAM" id="MobiDB-lite"/>
    </source>
</evidence>
<dbReference type="InterPro" id="IPR005925">
    <property type="entry name" value="Agmatinase-rel"/>
</dbReference>
<evidence type="ECO:0000256" key="1">
    <source>
        <dbReference type="ARBA" id="ARBA00009227"/>
    </source>
</evidence>
<protein>
    <submittedName>
        <fullName evidence="7">Agmatinase</fullName>
        <ecNumber evidence="7">3.5.3.11</ecNumber>
    </submittedName>
</protein>
<dbReference type="PIRSF" id="PIRSF036979">
    <property type="entry name" value="Arginase"/>
    <property type="match status" value="1"/>
</dbReference>
<dbReference type="PROSITE" id="PS01053">
    <property type="entry name" value="ARGINASE_1"/>
    <property type="match status" value="1"/>
</dbReference>
<feature type="region of interest" description="Disordered" evidence="6">
    <location>
        <begin position="1"/>
        <end position="23"/>
    </location>
</feature>
<evidence type="ECO:0000313" key="7">
    <source>
        <dbReference type="EMBL" id="KPH81257.1"/>
    </source>
</evidence>
<comment type="cofactor">
    <cofactor evidence="4">
        <name>Mn(2+)</name>
        <dbReference type="ChEBI" id="CHEBI:29035"/>
    </cofactor>
    <text evidence="4">Binds 2 manganese ions per subunit.</text>
</comment>
<dbReference type="SUPFAM" id="SSF52768">
    <property type="entry name" value="Arginase/deacetylase"/>
    <property type="match status" value="1"/>
</dbReference>
<dbReference type="PATRIC" id="fig|1526658.3.peg.5399"/>